<proteinExistence type="predicted"/>
<accession>A0ABY5AHU1</accession>
<gene>
    <name evidence="1" type="ORF">NG665_01845</name>
</gene>
<dbReference type="EMBL" id="CP099547">
    <property type="protein sequence ID" value="USR79758.1"/>
    <property type="molecule type" value="Genomic_DNA"/>
</dbReference>
<evidence type="ECO:0008006" key="3">
    <source>
        <dbReference type="Google" id="ProtNLM"/>
    </source>
</evidence>
<name>A0ABY5AHU1_9ACTO</name>
<dbReference type="Proteomes" id="UP001056109">
    <property type="component" value="Chromosome"/>
</dbReference>
<dbReference type="Gene3D" id="3.40.50.720">
    <property type="entry name" value="NAD(P)-binding Rossmann-like Domain"/>
    <property type="match status" value="1"/>
</dbReference>
<protein>
    <recommendedName>
        <fullName evidence="3">Bacteriocin biosynthesis cyclodehydratase domain-containing protein</fullName>
    </recommendedName>
</protein>
<evidence type="ECO:0000313" key="1">
    <source>
        <dbReference type="EMBL" id="USR79758.1"/>
    </source>
</evidence>
<evidence type="ECO:0000313" key="2">
    <source>
        <dbReference type="Proteomes" id="UP001056109"/>
    </source>
</evidence>
<keyword evidence="2" id="KW-1185">Reference proteome</keyword>
<sequence length="316" mass="34227">MQIKPGLPVVWRETDQIQIGLDPRSAVILNGLTAQELHFVDSLSASHSDIDLSIRARTHDVSLERARSIIAMLERSGVLTRETAASADSAAHLRLHNRISQSRQRAHVVFPRGDYLSTAAAVILRDAGITALSCRDTSMVGSQDHRLLATDYLGIPRYLAFRSALNLTTDSPEVLQPPTVVVETGSYSLNPAHSAQWLSAGIPIVHGWVEEIDVVVGPTTIAHESACTSCIYLHRCDVDPAWSRLAMQMFGRPDIRADLSSMELGAALIAREVLALIDGEQPALLNKLSVIGPQPAPPALCDISVHPQCGCQDFAD</sequence>
<organism evidence="1 2">
    <name type="scientific">Arcanobacterium pinnipediorum</name>
    <dbReference type="NCBI Taxonomy" id="1503041"/>
    <lineage>
        <taxon>Bacteria</taxon>
        <taxon>Bacillati</taxon>
        <taxon>Actinomycetota</taxon>
        <taxon>Actinomycetes</taxon>
        <taxon>Actinomycetales</taxon>
        <taxon>Actinomycetaceae</taxon>
        <taxon>Arcanobacterium</taxon>
    </lineage>
</organism>
<dbReference type="RefSeq" id="WP_252673620.1">
    <property type="nucleotide sequence ID" value="NZ_CP099547.1"/>
</dbReference>
<reference evidence="1" key="1">
    <citation type="submission" date="2022-06" db="EMBL/GenBank/DDBJ databases">
        <title>Complete Genome Sequence of Arcanobacterium pinnipediorum strain DSM 28752 isolated from a harbour seal.</title>
        <authorList>
            <person name="Borowiak M."/>
            <person name="Kreitlow A."/>
            <person name="Alssahen M."/>
            <person name="Malorny B."/>
            <person name="Laemmler C."/>
            <person name="Prenger-Berninghoff E."/>
            <person name="Siebert U."/>
            <person name="Ploetz M."/>
            <person name="Abdulmawjood A."/>
        </authorList>
    </citation>
    <scope>NUCLEOTIDE SEQUENCE</scope>
    <source>
        <strain evidence="1">DSM 28752</strain>
    </source>
</reference>